<feature type="compositionally biased region" description="Acidic residues" evidence="5">
    <location>
        <begin position="476"/>
        <end position="485"/>
    </location>
</feature>
<dbReference type="Gene3D" id="1.20.5.170">
    <property type="match status" value="1"/>
</dbReference>
<feature type="compositionally biased region" description="Basic and acidic residues" evidence="5">
    <location>
        <begin position="714"/>
        <end position="736"/>
    </location>
</feature>
<keyword evidence="8" id="KW-1185">Reference proteome</keyword>
<feature type="domain" description="IF rod" evidence="6">
    <location>
        <begin position="16"/>
        <end position="323"/>
    </location>
</feature>
<reference evidence="7" key="1">
    <citation type="journal article" date="2023" name="Science">
        <title>Genome structures resolve the early diversification of teleost fishes.</title>
        <authorList>
            <person name="Parey E."/>
            <person name="Louis A."/>
            <person name="Montfort J."/>
            <person name="Bouchez O."/>
            <person name="Roques C."/>
            <person name="Iampietro C."/>
            <person name="Lluch J."/>
            <person name="Castinel A."/>
            <person name="Donnadieu C."/>
            <person name="Desvignes T."/>
            <person name="Floi Bucao C."/>
            <person name="Jouanno E."/>
            <person name="Wen M."/>
            <person name="Mejri S."/>
            <person name="Dirks R."/>
            <person name="Jansen H."/>
            <person name="Henkel C."/>
            <person name="Chen W.J."/>
            <person name="Zahm M."/>
            <person name="Cabau C."/>
            <person name="Klopp C."/>
            <person name="Thompson A.W."/>
            <person name="Robinson-Rechavi M."/>
            <person name="Braasch I."/>
            <person name="Lecointre G."/>
            <person name="Bobe J."/>
            <person name="Postlethwait J.H."/>
            <person name="Berthelot C."/>
            <person name="Roest Crollius H."/>
            <person name="Guiguen Y."/>
        </authorList>
    </citation>
    <scope>NUCLEOTIDE SEQUENCE</scope>
    <source>
        <strain evidence="7">NC1722</strain>
    </source>
</reference>
<evidence type="ECO:0000256" key="5">
    <source>
        <dbReference type="SAM" id="MobiDB-lite"/>
    </source>
</evidence>
<evidence type="ECO:0000256" key="2">
    <source>
        <dbReference type="ARBA" id="ARBA00023054"/>
    </source>
</evidence>
<dbReference type="PANTHER" id="PTHR47051">
    <property type="entry name" value="NESTIN"/>
    <property type="match status" value="1"/>
</dbReference>
<proteinExistence type="inferred from homology"/>
<dbReference type="GO" id="GO:0030844">
    <property type="term" value="P:positive regulation of intermediate filament depolymerization"/>
    <property type="evidence" value="ECO:0007669"/>
    <property type="project" value="TreeGrafter"/>
</dbReference>
<feature type="region of interest" description="Disordered" evidence="5">
    <location>
        <begin position="324"/>
        <end position="343"/>
    </location>
</feature>
<protein>
    <recommendedName>
        <fullName evidence="6">IF rod domain-containing protein</fullName>
    </recommendedName>
</protein>
<feature type="coiled-coil region" evidence="4">
    <location>
        <begin position="20"/>
        <end position="54"/>
    </location>
</feature>
<dbReference type="SMART" id="SM01391">
    <property type="entry name" value="Filament"/>
    <property type="match status" value="1"/>
</dbReference>
<dbReference type="Proteomes" id="UP001221898">
    <property type="component" value="Unassembled WGS sequence"/>
</dbReference>
<comment type="similarity">
    <text evidence="3">Belongs to the intermediate filament family.</text>
</comment>
<feature type="compositionally biased region" description="Polar residues" evidence="5">
    <location>
        <begin position="325"/>
        <end position="334"/>
    </location>
</feature>
<evidence type="ECO:0000313" key="8">
    <source>
        <dbReference type="Proteomes" id="UP001221898"/>
    </source>
</evidence>
<feature type="coiled-coil region" evidence="4">
    <location>
        <begin position="101"/>
        <end position="130"/>
    </location>
</feature>
<dbReference type="PROSITE" id="PS51842">
    <property type="entry name" value="IF_ROD_2"/>
    <property type="match status" value="1"/>
</dbReference>
<dbReference type="PROSITE" id="PS00226">
    <property type="entry name" value="IF_ROD_1"/>
    <property type="match status" value="1"/>
</dbReference>
<organism evidence="7 8">
    <name type="scientific">Aldrovandia affinis</name>
    <dbReference type="NCBI Taxonomy" id="143900"/>
    <lineage>
        <taxon>Eukaryota</taxon>
        <taxon>Metazoa</taxon>
        <taxon>Chordata</taxon>
        <taxon>Craniata</taxon>
        <taxon>Vertebrata</taxon>
        <taxon>Euteleostomi</taxon>
        <taxon>Actinopterygii</taxon>
        <taxon>Neopterygii</taxon>
        <taxon>Teleostei</taxon>
        <taxon>Notacanthiformes</taxon>
        <taxon>Halosauridae</taxon>
        <taxon>Aldrovandia</taxon>
    </lineage>
</organism>
<name>A0AAD7WIQ1_9TELE</name>
<feature type="region of interest" description="Disordered" evidence="5">
    <location>
        <begin position="759"/>
        <end position="870"/>
    </location>
</feature>
<dbReference type="EMBL" id="JAINUG010000090">
    <property type="protein sequence ID" value="KAJ8398412.1"/>
    <property type="molecule type" value="Genomic_DNA"/>
</dbReference>
<feature type="compositionally biased region" description="Basic and acidic residues" evidence="5">
    <location>
        <begin position="653"/>
        <end position="692"/>
    </location>
</feature>
<dbReference type="Gene3D" id="1.20.5.1160">
    <property type="entry name" value="Vasodilator-stimulated phosphoprotein"/>
    <property type="match status" value="1"/>
</dbReference>
<feature type="region of interest" description="Disordered" evidence="5">
    <location>
        <begin position="636"/>
        <end position="739"/>
    </location>
</feature>
<dbReference type="AlphaFoldDB" id="A0AAD7WIQ1"/>
<sequence length="940" mass="105697">MEVTGIRQPRGHLGTEKLQMLDLNKRLETYLGRVKFLEEENEFLKEEIQALQRSRDPQAWKRELEGELGKARGEVEAAWRERDRVELEVGNLSEELNVLGLQRQREAVTQAEAKKMLVESKKQLEEERRAQIWLREKTAQLEKELELHVEIHQEDVSVLQARLSAARPVFTAPPRTEVLSLQHLGQDYSQRAAQAWQEAAAAYQDQTRCLEDSLLQARAHMTQVTQEKREGCLMVQYMAKELDWAHNRNKVLEQNVSQQKNREHKEIEQLQAHLESLEGEKVELGEQISDILEDRRKLLQLKMSLGLEVATYRALLDSESLRVNKPSSNDTWGSRTVDGGSNPRGIMQKLRTTLNDSHVTSPVSMKLGKRIQATAAVMAMTPLPTPQDAPEHKPKSAGFTEDGQTGWSLESSRSAVWSTEVLNGKGSIEHLRDKKIQEEVSRAAALSAPRSQELGAIASLMDECNIDQPAVGDSDVSMDETGENEEGSHITEPEKYTGLNITQPLAEQESADSHSIVFSADVPSEFHAEIEEHTSLEVTLDLSEEANPEEPHGCSEDCEDVGMEISSGKVPESLHTPLFAWGEKEVVTKRERTEWPVDKDSEYESGSDAKEIDCAFEFGKEAGDYGNPSGFKQDEQVVAKFESTRPLKATALSKEDLTHDDEEKGGKGNENVSKMEDKDHGDDLSDGFKPEEPQEDELAPEEDRINAWDGENECEAKADSSNESRELDHDSEREMSEGISEVMDCSAMEQNEIDLQTEKEAISADEYPILDSHIDGNQRDVQQEQTSSDTERLDLSEEDREESLTASHSWRTDGGELEDNDSYTLENTLADTRPLIRYQSDEADMNTQASHLGDSDSSEDEGNYNRVTGAGFWGEDKRRVITSKSVEFMEDLDEEPERDTVKEEAAGEPYQGEEMDASPTKERRIVTTDEDDERSFGGSG</sequence>
<feature type="compositionally biased region" description="Acidic residues" evidence="5">
    <location>
        <begin position="888"/>
        <end position="897"/>
    </location>
</feature>
<evidence type="ECO:0000313" key="7">
    <source>
        <dbReference type="EMBL" id="KAJ8398412.1"/>
    </source>
</evidence>
<dbReference type="GO" id="GO:0031730">
    <property type="term" value="F:CCR5 chemokine receptor binding"/>
    <property type="evidence" value="ECO:0007669"/>
    <property type="project" value="TreeGrafter"/>
</dbReference>
<dbReference type="InterPro" id="IPR031211">
    <property type="entry name" value="Nestin"/>
</dbReference>
<evidence type="ECO:0000256" key="3">
    <source>
        <dbReference type="RuleBase" id="RU000685"/>
    </source>
</evidence>
<evidence type="ECO:0000256" key="4">
    <source>
        <dbReference type="SAM" id="Coils"/>
    </source>
</evidence>
<feature type="region of interest" description="Disordered" evidence="5">
    <location>
        <begin position="469"/>
        <end position="493"/>
    </location>
</feature>
<dbReference type="GO" id="GO:0019215">
    <property type="term" value="F:intermediate filament binding"/>
    <property type="evidence" value="ECO:0007669"/>
    <property type="project" value="InterPro"/>
</dbReference>
<gene>
    <name evidence="7" type="ORF">AAFF_G00426670</name>
</gene>
<dbReference type="InterPro" id="IPR039008">
    <property type="entry name" value="IF_rod_dom"/>
</dbReference>
<accession>A0AAD7WIQ1</accession>
<evidence type="ECO:0000259" key="6">
    <source>
        <dbReference type="PROSITE" id="PS51842"/>
    </source>
</evidence>
<dbReference type="Pfam" id="PF00038">
    <property type="entry name" value="Filament"/>
    <property type="match status" value="1"/>
</dbReference>
<feature type="region of interest" description="Disordered" evidence="5">
    <location>
        <begin position="384"/>
        <end position="406"/>
    </location>
</feature>
<dbReference type="PANTHER" id="PTHR47051:SF1">
    <property type="entry name" value="NESTIN"/>
    <property type="match status" value="1"/>
</dbReference>
<feature type="region of interest" description="Disordered" evidence="5">
    <location>
        <begin position="887"/>
        <end position="940"/>
    </location>
</feature>
<keyword evidence="1 3" id="KW-0403">Intermediate filament</keyword>
<feature type="coiled-coil region" evidence="4">
    <location>
        <begin position="260"/>
        <end position="294"/>
    </location>
</feature>
<comment type="caution">
    <text evidence="7">The sequence shown here is derived from an EMBL/GenBank/DDBJ whole genome shotgun (WGS) entry which is preliminary data.</text>
</comment>
<evidence type="ECO:0000256" key="1">
    <source>
        <dbReference type="ARBA" id="ARBA00022754"/>
    </source>
</evidence>
<feature type="compositionally biased region" description="Basic and acidic residues" evidence="5">
    <location>
        <begin position="772"/>
        <end position="782"/>
    </location>
</feature>
<keyword evidence="2 4" id="KW-0175">Coiled coil</keyword>
<dbReference type="GO" id="GO:0005882">
    <property type="term" value="C:intermediate filament"/>
    <property type="evidence" value="ECO:0007669"/>
    <property type="project" value="UniProtKB-KW"/>
</dbReference>
<feature type="compositionally biased region" description="Basic and acidic residues" evidence="5">
    <location>
        <begin position="636"/>
        <end position="645"/>
    </location>
</feature>
<dbReference type="SUPFAM" id="SSF64593">
    <property type="entry name" value="Intermediate filament protein, coiled coil region"/>
    <property type="match status" value="2"/>
</dbReference>
<dbReference type="InterPro" id="IPR018039">
    <property type="entry name" value="IF_conserved"/>
</dbReference>